<keyword evidence="7 8" id="KW-0472">Membrane</keyword>
<feature type="transmembrane region" description="Helical" evidence="8">
    <location>
        <begin position="385"/>
        <end position="402"/>
    </location>
</feature>
<keyword evidence="5 8" id="KW-0812">Transmembrane</keyword>
<dbReference type="Gene3D" id="1.20.1720.10">
    <property type="entry name" value="Multidrug resistance protein D"/>
    <property type="match status" value="1"/>
</dbReference>
<feature type="transmembrane region" description="Helical" evidence="8">
    <location>
        <begin position="90"/>
        <end position="108"/>
    </location>
</feature>
<name>A0ABT2LLL5_9HYPH</name>
<reference evidence="10 11" key="1">
    <citation type="submission" date="2022-09" db="EMBL/GenBank/DDBJ databases">
        <title>Chelativorans salina sp. nov., a novel slightly halophilic bacterium isolated from a saline lake sediment enrichment.</title>
        <authorList>
            <person name="Gao L."/>
            <person name="Fang B.-Z."/>
            <person name="Li W.-J."/>
        </authorList>
    </citation>
    <scope>NUCLEOTIDE SEQUENCE [LARGE SCALE GENOMIC DNA]</scope>
    <source>
        <strain evidence="10 11">EGI FJ00035</strain>
    </source>
</reference>
<proteinExistence type="inferred from homology"/>
<protein>
    <recommendedName>
        <fullName evidence="8">Bcr/CflA family efflux transporter</fullName>
    </recommendedName>
</protein>
<feature type="transmembrane region" description="Helical" evidence="8">
    <location>
        <begin position="292"/>
        <end position="310"/>
    </location>
</feature>
<evidence type="ECO:0000256" key="7">
    <source>
        <dbReference type="ARBA" id="ARBA00023136"/>
    </source>
</evidence>
<dbReference type="Proteomes" id="UP001320831">
    <property type="component" value="Unassembled WGS sequence"/>
</dbReference>
<dbReference type="PANTHER" id="PTHR23502">
    <property type="entry name" value="MAJOR FACILITATOR SUPERFAMILY"/>
    <property type="match status" value="1"/>
</dbReference>
<dbReference type="SUPFAM" id="SSF103473">
    <property type="entry name" value="MFS general substrate transporter"/>
    <property type="match status" value="1"/>
</dbReference>
<dbReference type="PROSITE" id="PS50850">
    <property type="entry name" value="MFS"/>
    <property type="match status" value="1"/>
</dbReference>
<keyword evidence="11" id="KW-1185">Reference proteome</keyword>
<keyword evidence="4" id="KW-1003">Cell membrane</keyword>
<feature type="transmembrane region" description="Helical" evidence="8">
    <location>
        <begin position="22"/>
        <end position="41"/>
    </location>
</feature>
<evidence type="ECO:0000313" key="11">
    <source>
        <dbReference type="Proteomes" id="UP001320831"/>
    </source>
</evidence>
<feature type="transmembrane region" description="Helical" evidence="8">
    <location>
        <begin position="218"/>
        <end position="245"/>
    </location>
</feature>
<evidence type="ECO:0000256" key="3">
    <source>
        <dbReference type="ARBA" id="ARBA00022448"/>
    </source>
</evidence>
<dbReference type="InterPro" id="IPR036259">
    <property type="entry name" value="MFS_trans_sf"/>
</dbReference>
<dbReference type="CDD" id="cd17320">
    <property type="entry name" value="MFS_MdfA_MDR_like"/>
    <property type="match status" value="1"/>
</dbReference>
<comment type="caution">
    <text evidence="10">The sequence shown here is derived from an EMBL/GenBank/DDBJ whole genome shotgun (WGS) entry which is preliminary data.</text>
</comment>
<comment type="subcellular location">
    <subcellularLocation>
        <location evidence="8">Cell inner membrane</location>
        <topology evidence="8">Multi-pass membrane protein</topology>
    </subcellularLocation>
    <subcellularLocation>
        <location evidence="1">Cell membrane</location>
        <topology evidence="1">Multi-pass membrane protein</topology>
    </subcellularLocation>
</comment>
<dbReference type="PANTHER" id="PTHR23502:SF132">
    <property type="entry name" value="POLYAMINE TRANSPORTER 2-RELATED"/>
    <property type="match status" value="1"/>
</dbReference>
<gene>
    <name evidence="10" type="ORF">N5A92_09065</name>
</gene>
<keyword evidence="6 8" id="KW-1133">Transmembrane helix</keyword>
<comment type="similarity">
    <text evidence="2 8">Belongs to the major facilitator superfamily. Bcr/CmlA family.</text>
</comment>
<feature type="domain" description="Major facilitator superfamily (MFS) profile" evidence="9">
    <location>
        <begin position="22"/>
        <end position="405"/>
    </location>
</feature>
<accession>A0ABT2LLL5</accession>
<evidence type="ECO:0000259" key="9">
    <source>
        <dbReference type="PROSITE" id="PS50850"/>
    </source>
</evidence>
<dbReference type="RefSeq" id="WP_260901948.1">
    <property type="nucleotide sequence ID" value="NZ_JAOCZP010000002.1"/>
</dbReference>
<evidence type="ECO:0000313" key="10">
    <source>
        <dbReference type="EMBL" id="MCT7375181.1"/>
    </source>
</evidence>
<sequence>MDESAAREEPVRSQVAIGKAEFIGLAAALMALNALAVDIMLPALQQMGAALGVSDENHRQFVVTAYIIGFGAAQLFYGPISDRFGRRGPLLFGLVVYVGAALGAGFAPSFAALLLLRVLQGVGAAATRVIAVSVVRDVFGGRQMAEVMSLIMMVFMAIPVIAPSLGQAAMIFGDWPLIFVLMAVVALAVTVWAMFRLPETLAPENRRALSLRSIVQGFGYVLTNRVALCYMLATTAIFGALFGFISSAQQIYVDIYDMGALFPLLFAVGAGLMAISSFTNSRLVGRIGMRRLSHGALLGFMCVNALWLALSLMGSIPFPLFFLLFSLSMFQFGWVGPNFNAIAMEPLGHVAGTAAAVLGFVTTLGGGIVGALIGQAFNGTLTPLAGGYFAVSAVSVILVLIAERGRLFRTVNPPV</sequence>
<feature type="transmembrane region" description="Helical" evidence="8">
    <location>
        <begin position="347"/>
        <end position="373"/>
    </location>
</feature>
<evidence type="ECO:0000256" key="1">
    <source>
        <dbReference type="ARBA" id="ARBA00004651"/>
    </source>
</evidence>
<dbReference type="NCBIfam" id="TIGR00710">
    <property type="entry name" value="efflux_Bcr_CflA"/>
    <property type="match status" value="1"/>
</dbReference>
<evidence type="ECO:0000256" key="4">
    <source>
        <dbReference type="ARBA" id="ARBA00022475"/>
    </source>
</evidence>
<evidence type="ECO:0000256" key="5">
    <source>
        <dbReference type="ARBA" id="ARBA00022692"/>
    </source>
</evidence>
<feature type="transmembrane region" description="Helical" evidence="8">
    <location>
        <begin position="177"/>
        <end position="197"/>
    </location>
</feature>
<feature type="transmembrane region" description="Helical" evidence="8">
    <location>
        <begin position="147"/>
        <end position="165"/>
    </location>
</feature>
<evidence type="ECO:0000256" key="8">
    <source>
        <dbReference type="RuleBase" id="RU365088"/>
    </source>
</evidence>
<organism evidence="10 11">
    <name type="scientific">Chelativorans salis</name>
    <dbReference type="NCBI Taxonomy" id="2978478"/>
    <lineage>
        <taxon>Bacteria</taxon>
        <taxon>Pseudomonadati</taxon>
        <taxon>Pseudomonadota</taxon>
        <taxon>Alphaproteobacteria</taxon>
        <taxon>Hyphomicrobiales</taxon>
        <taxon>Phyllobacteriaceae</taxon>
        <taxon>Chelativorans</taxon>
    </lineage>
</organism>
<feature type="transmembrane region" description="Helical" evidence="8">
    <location>
        <begin position="260"/>
        <end position="280"/>
    </location>
</feature>
<dbReference type="EMBL" id="JAOCZP010000002">
    <property type="protein sequence ID" value="MCT7375181.1"/>
    <property type="molecule type" value="Genomic_DNA"/>
</dbReference>
<evidence type="ECO:0000256" key="6">
    <source>
        <dbReference type="ARBA" id="ARBA00022989"/>
    </source>
</evidence>
<feature type="transmembrane region" description="Helical" evidence="8">
    <location>
        <begin position="114"/>
        <end position="135"/>
    </location>
</feature>
<feature type="transmembrane region" description="Helical" evidence="8">
    <location>
        <begin position="316"/>
        <end position="335"/>
    </location>
</feature>
<dbReference type="Pfam" id="PF07690">
    <property type="entry name" value="MFS_1"/>
    <property type="match status" value="1"/>
</dbReference>
<dbReference type="InterPro" id="IPR004812">
    <property type="entry name" value="Efflux_drug-R_Bcr/CmlA"/>
</dbReference>
<feature type="transmembrane region" description="Helical" evidence="8">
    <location>
        <begin position="61"/>
        <end position="78"/>
    </location>
</feature>
<dbReference type="InterPro" id="IPR020846">
    <property type="entry name" value="MFS_dom"/>
</dbReference>
<dbReference type="InterPro" id="IPR011701">
    <property type="entry name" value="MFS"/>
</dbReference>
<keyword evidence="8" id="KW-0997">Cell inner membrane</keyword>
<keyword evidence="3 8" id="KW-0813">Transport</keyword>
<evidence type="ECO:0000256" key="2">
    <source>
        <dbReference type="ARBA" id="ARBA00006236"/>
    </source>
</evidence>